<organism evidence="1">
    <name type="scientific">Bactrocera latifrons</name>
    <name type="common">Malaysian fruit fly</name>
    <name type="synonym">Chaetodacus latifrons</name>
    <dbReference type="NCBI Taxonomy" id="174628"/>
    <lineage>
        <taxon>Eukaryota</taxon>
        <taxon>Metazoa</taxon>
        <taxon>Ecdysozoa</taxon>
        <taxon>Arthropoda</taxon>
        <taxon>Hexapoda</taxon>
        <taxon>Insecta</taxon>
        <taxon>Pterygota</taxon>
        <taxon>Neoptera</taxon>
        <taxon>Endopterygota</taxon>
        <taxon>Diptera</taxon>
        <taxon>Brachycera</taxon>
        <taxon>Muscomorpha</taxon>
        <taxon>Tephritoidea</taxon>
        <taxon>Tephritidae</taxon>
        <taxon>Bactrocera</taxon>
        <taxon>Bactrocera</taxon>
    </lineage>
</organism>
<dbReference type="EMBL" id="GDHF01007335">
    <property type="protein sequence ID" value="JAI44979.1"/>
    <property type="molecule type" value="Transcribed_RNA"/>
</dbReference>
<reference evidence="1" key="1">
    <citation type="submission" date="2015-06" db="EMBL/GenBank/DDBJ databases">
        <authorList>
            <person name="Hoefler B.C."/>
            <person name="Straight P.D."/>
        </authorList>
    </citation>
    <scope>NUCLEOTIDE SEQUENCE</scope>
</reference>
<dbReference type="AlphaFoldDB" id="A0A0K8W1J7"/>
<protein>
    <submittedName>
        <fullName evidence="1">Uncharacterized protein</fullName>
    </submittedName>
</protein>
<accession>A0A0K8W1J7</accession>
<evidence type="ECO:0000313" key="1">
    <source>
        <dbReference type="EMBL" id="JAI44979.1"/>
    </source>
</evidence>
<sequence length="127" mass="13534">MCARVLVCQCKYVCSNSGVVWLIRKTCISYANSARRQPTIEAAAAASQRVNGALESSCAQHSTSQAVQLVQSVQAQTSLLGLGLNCLVSVSLATLVIGRVFLCASAWSGNIVLKHSVDFLISVNRDF</sequence>
<proteinExistence type="predicted"/>
<gene>
    <name evidence="1" type="ORF">c1_g1_i1</name>
</gene>
<name>A0A0K8W1J7_BACLA</name>